<protein>
    <recommendedName>
        <fullName evidence="5">Secreted protein</fullName>
    </recommendedName>
</protein>
<keyword evidence="2" id="KW-0732">Signal</keyword>
<keyword evidence="4" id="KW-1185">Reference proteome</keyword>
<accession>A0A542ZHX7</accession>
<keyword evidence="1" id="KW-0812">Transmembrane</keyword>
<keyword evidence="1" id="KW-1133">Transmembrane helix</keyword>
<proteinExistence type="predicted"/>
<evidence type="ECO:0000256" key="2">
    <source>
        <dbReference type="SAM" id="SignalP"/>
    </source>
</evidence>
<dbReference type="Proteomes" id="UP000319514">
    <property type="component" value="Unassembled WGS sequence"/>
</dbReference>
<feature type="chain" id="PRO_5022026582" description="Secreted protein" evidence="2">
    <location>
        <begin position="31"/>
        <end position="94"/>
    </location>
</feature>
<dbReference type="RefSeq" id="WP_141787925.1">
    <property type="nucleotide sequence ID" value="NZ_BAAAKX010000005.1"/>
</dbReference>
<sequence>MTKTSLIAKVAAGAATATLGGLLLAAPAGAMPPPDPPDHPRGVVFITRTVEVPEQGVQPGQVALGALGGIAVAGAVTTIAVSARSHRFHLPHAV</sequence>
<gene>
    <name evidence="3" type="ORF">FB474_1348</name>
</gene>
<evidence type="ECO:0000256" key="1">
    <source>
        <dbReference type="SAM" id="Phobius"/>
    </source>
</evidence>
<evidence type="ECO:0000313" key="4">
    <source>
        <dbReference type="Proteomes" id="UP000319514"/>
    </source>
</evidence>
<evidence type="ECO:0008006" key="5">
    <source>
        <dbReference type="Google" id="ProtNLM"/>
    </source>
</evidence>
<keyword evidence="1" id="KW-0472">Membrane</keyword>
<evidence type="ECO:0000313" key="3">
    <source>
        <dbReference type="EMBL" id="TQL59973.1"/>
    </source>
</evidence>
<dbReference type="AlphaFoldDB" id="A0A542ZHX7"/>
<reference evidence="3 4" key="1">
    <citation type="submission" date="2019-06" db="EMBL/GenBank/DDBJ databases">
        <title>Sequencing the genomes of 1000 actinobacteria strains.</title>
        <authorList>
            <person name="Klenk H.-P."/>
        </authorList>
    </citation>
    <scope>NUCLEOTIDE SEQUENCE [LARGE SCALE GENOMIC DNA]</scope>
    <source>
        <strain evidence="3 4">DSM 18082</strain>
    </source>
</reference>
<feature type="signal peptide" evidence="2">
    <location>
        <begin position="1"/>
        <end position="30"/>
    </location>
</feature>
<comment type="caution">
    <text evidence="3">The sequence shown here is derived from an EMBL/GenBank/DDBJ whole genome shotgun (WGS) entry which is preliminary data.</text>
</comment>
<organism evidence="3 4">
    <name type="scientific">Oryzihumus leptocrescens</name>
    <dbReference type="NCBI Taxonomy" id="297536"/>
    <lineage>
        <taxon>Bacteria</taxon>
        <taxon>Bacillati</taxon>
        <taxon>Actinomycetota</taxon>
        <taxon>Actinomycetes</taxon>
        <taxon>Micrococcales</taxon>
        <taxon>Intrasporangiaceae</taxon>
        <taxon>Oryzihumus</taxon>
    </lineage>
</organism>
<name>A0A542ZHX7_9MICO</name>
<feature type="transmembrane region" description="Helical" evidence="1">
    <location>
        <begin position="62"/>
        <end position="83"/>
    </location>
</feature>
<dbReference type="EMBL" id="VFOQ01000001">
    <property type="protein sequence ID" value="TQL59973.1"/>
    <property type="molecule type" value="Genomic_DNA"/>
</dbReference>